<reference evidence="1" key="1">
    <citation type="submission" date="2019-08" db="EMBL/GenBank/DDBJ databases">
        <authorList>
            <person name="Kucharzyk K."/>
            <person name="Murdoch R.W."/>
            <person name="Higgins S."/>
            <person name="Loffler F."/>
        </authorList>
    </citation>
    <scope>NUCLEOTIDE SEQUENCE</scope>
</reference>
<gene>
    <name evidence="1" type="ORF">SDC9_196191</name>
</gene>
<organism evidence="1">
    <name type="scientific">bioreactor metagenome</name>
    <dbReference type="NCBI Taxonomy" id="1076179"/>
    <lineage>
        <taxon>unclassified sequences</taxon>
        <taxon>metagenomes</taxon>
        <taxon>ecological metagenomes</taxon>
    </lineage>
</organism>
<proteinExistence type="predicted"/>
<sequence>MCENRITEGGILPFQTLLHQTSKRGNGLRKGRDKAVGQGELHSFQQPVPGLVVASETMAGHGAGHSQINICRRETLGLCGQGQSGLRHGQHGVILM</sequence>
<accession>A0A645IB66</accession>
<dbReference type="AlphaFoldDB" id="A0A645IB66"/>
<protein>
    <submittedName>
        <fullName evidence="1">Uncharacterized protein</fullName>
    </submittedName>
</protein>
<name>A0A645IB66_9ZZZZ</name>
<evidence type="ECO:0000313" key="1">
    <source>
        <dbReference type="EMBL" id="MPN48581.1"/>
    </source>
</evidence>
<dbReference type="EMBL" id="VSSQ01111055">
    <property type="protein sequence ID" value="MPN48581.1"/>
    <property type="molecule type" value="Genomic_DNA"/>
</dbReference>
<comment type="caution">
    <text evidence="1">The sequence shown here is derived from an EMBL/GenBank/DDBJ whole genome shotgun (WGS) entry which is preliminary data.</text>
</comment>